<evidence type="ECO:0000256" key="3">
    <source>
        <dbReference type="ARBA" id="ARBA00023054"/>
    </source>
</evidence>
<dbReference type="InterPro" id="IPR019514">
    <property type="entry name" value="Syndetin_C"/>
</dbReference>
<dbReference type="GO" id="GO:0042147">
    <property type="term" value="P:retrograde transport, endosome to Golgi"/>
    <property type="evidence" value="ECO:0007669"/>
    <property type="project" value="InterPro"/>
</dbReference>
<organism evidence="6 7">
    <name type="scientific">Chironomus riparius</name>
    <dbReference type="NCBI Taxonomy" id="315576"/>
    <lineage>
        <taxon>Eukaryota</taxon>
        <taxon>Metazoa</taxon>
        <taxon>Ecdysozoa</taxon>
        <taxon>Arthropoda</taxon>
        <taxon>Hexapoda</taxon>
        <taxon>Insecta</taxon>
        <taxon>Pterygota</taxon>
        <taxon>Neoptera</taxon>
        <taxon>Endopterygota</taxon>
        <taxon>Diptera</taxon>
        <taxon>Nematocera</taxon>
        <taxon>Chironomoidea</taxon>
        <taxon>Chironomidae</taxon>
        <taxon>Chironominae</taxon>
        <taxon>Chironomus</taxon>
    </lineage>
</organism>
<dbReference type="OrthoDB" id="10263345at2759"/>
<evidence type="ECO:0000256" key="1">
    <source>
        <dbReference type="ARBA" id="ARBA00022448"/>
    </source>
</evidence>
<keyword evidence="2" id="KW-0653">Protein transport</keyword>
<reference evidence="6" key="1">
    <citation type="submission" date="2022-01" db="EMBL/GenBank/DDBJ databases">
        <authorList>
            <person name="King R."/>
        </authorList>
    </citation>
    <scope>NUCLEOTIDE SEQUENCE</scope>
</reference>
<evidence type="ECO:0008006" key="8">
    <source>
        <dbReference type="Google" id="ProtNLM"/>
    </source>
</evidence>
<evidence type="ECO:0000256" key="2">
    <source>
        <dbReference type="ARBA" id="ARBA00022927"/>
    </source>
</evidence>
<dbReference type="Proteomes" id="UP001153620">
    <property type="component" value="Chromosome 2"/>
</dbReference>
<dbReference type="GO" id="GO:0032456">
    <property type="term" value="P:endocytic recycling"/>
    <property type="evidence" value="ECO:0007669"/>
    <property type="project" value="InterPro"/>
</dbReference>
<dbReference type="GO" id="GO:0005829">
    <property type="term" value="C:cytosol"/>
    <property type="evidence" value="ECO:0007669"/>
    <property type="project" value="GOC"/>
</dbReference>
<feature type="domain" description="Syndetin C-terminal" evidence="4">
    <location>
        <begin position="725"/>
        <end position="961"/>
    </location>
</feature>
<dbReference type="PANTHER" id="PTHR13258:SF0">
    <property type="entry name" value="SYNDETIN"/>
    <property type="match status" value="1"/>
</dbReference>
<sequence>MKKVKHEVDDLKNKFLNLKQNLLRQPIQIPQMGFSDHTLHNLSLIPESYASSRKNSKIDGDEDNENSTKLSDQELLETTEAIYFTDNVDMELYEIKKLTESGEPLKLDQIEQNMVNLKNQHKVISKKVLQLILEKKSECNREFQNVNETEKMLQETIWTTQKTRSYLNFAKKHLTTSSLEILGAYKKRQTLVDVLEILKFLQELKSTNQNIDELLKVGNYSEAISLLLQNKNLSEKYSEYTCTESFKQKLQDTLDSTEIALDNALNGVTQKFDPKVYSELINAYKLLGKAHLAMDQLHMNFISAIHTSAFNVLKENLDQIAPDQKLLFEQMCESLSYENLPNCLNRLCKSFWQILVCFYQVKLWHQNYKLYKKQEQTTSDVNERDNETFNDDYIHEKLKKGQIRIWSDIQAKMTIFISSTKLSQLKYESFIQILSIVQRMKKVGYEFCDDNSQKMLDAMKNQCIEFFKRYHVTCLDEINLFIEHEVWVQVQCFNSVLQLQEYKSTKRAIKRYSNDKKSENESLATTAVLSVNNSPTKRALDDSSVNSQDESSIYGSCGYFVRFSEKSSPFEIPYDQKMLEEDFLAGIADETSCYYSEDSSDNDNDNITQINNNNNNNNIDSLSSMTVNNTSLNILRIIGRYLQMCRLLYAIAPHIIYSMTELIDFYLYAIYEIFAKDLSVPSEALHSSELTCNLKRISETVISKMRKWPPSMQMIEYDLKDSEQFFALSKRINAVESCNSIIEQFTFIHGYLDHLIESTKATAEEVESEHQSLKIYINEMTKCVEDVRKPIYIAVTTRAIDIHATIMSINKVKWDIGHVMVEHNAYVDVLNRSSQLFAMRLEEMSSSITIPKEALWDSYAHVVTHVLVEGFANAKKCSAAGRALMQLDFTHFLSVLVTLSGTKHPQHQQYVDQYIKAFYLGSALEEFITTQKAYSCKHMVGLINCACNDKKLRQKLLNLVENMNETRN</sequence>
<accession>A0A9N9WNH2</accession>
<evidence type="ECO:0000259" key="5">
    <source>
        <dbReference type="Pfam" id="PF10475"/>
    </source>
</evidence>
<dbReference type="InterPro" id="IPR019515">
    <property type="entry name" value="VPS54_N"/>
</dbReference>
<keyword evidence="1" id="KW-0813">Transport</keyword>
<dbReference type="PANTHER" id="PTHR13258">
    <property type="entry name" value="SYNDETIN"/>
    <property type="match status" value="1"/>
</dbReference>
<dbReference type="Pfam" id="PF10475">
    <property type="entry name" value="Vps54_N"/>
    <property type="match status" value="1"/>
</dbReference>
<dbReference type="GO" id="GO:0015031">
    <property type="term" value="P:protein transport"/>
    <property type="evidence" value="ECO:0007669"/>
    <property type="project" value="UniProtKB-KW"/>
</dbReference>
<proteinExistence type="predicted"/>
<keyword evidence="7" id="KW-1185">Reference proteome</keyword>
<evidence type="ECO:0000313" key="6">
    <source>
        <dbReference type="EMBL" id="CAG9802600.1"/>
    </source>
</evidence>
<feature type="domain" description="Vacuolar protein sorting-associated protein 54 N-terminal" evidence="5">
    <location>
        <begin position="76"/>
        <end position="364"/>
    </location>
</feature>
<evidence type="ECO:0000259" key="4">
    <source>
        <dbReference type="Pfam" id="PF10474"/>
    </source>
</evidence>
<keyword evidence="3" id="KW-0175">Coiled coil</keyword>
<dbReference type="AlphaFoldDB" id="A0A9N9WNH2"/>
<gene>
    <name evidence="6" type="ORF">CHIRRI_LOCUS5506</name>
</gene>
<evidence type="ECO:0000313" key="7">
    <source>
        <dbReference type="Proteomes" id="UP001153620"/>
    </source>
</evidence>
<dbReference type="Pfam" id="PF10474">
    <property type="entry name" value="Syndetin_C"/>
    <property type="match status" value="1"/>
</dbReference>
<name>A0A9N9WNH2_9DIPT</name>
<reference evidence="6" key="2">
    <citation type="submission" date="2022-10" db="EMBL/GenBank/DDBJ databases">
        <authorList>
            <consortium name="ENA_rothamsted_submissions"/>
            <consortium name="culmorum"/>
            <person name="King R."/>
        </authorList>
    </citation>
    <scope>NUCLEOTIDE SEQUENCE</scope>
</reference>
<dbReference type="EMBL" id="OU895878">
    <property type="protein sequence ID" value="CAG9802600.1"/>
    <property type="molecule type" value="Genomic_DNA"/>
</dbReference>
<dbReference type="GO" id="GO:1990745">
    <property type="term" value="C:EARP complex"/>
    <property type="evidence" value="ECO:0007669"/>
    <property type="project" value="InterPro"/>
</dbReference>
<protein>
    <recommendedName>
        <fullName evidence="8">Syndetin</fullName>
    </recommendedName>
</protein>
<dbReference type="InterPro" id="IPR040047">
    <property type="entry name" value="VPS50"/>
</dbReference>
<dbReference type="GO" id="GO:0000149">
    <property type="term" value="F:SNARE binding"/>
    <property type="evidence" value="ECO:0007669"/>
    <property type="project" value="TreeGrafter"/>
</dbReference>